<name>A0A6P3H0Z1_BISBB</name>
<feature type="region of interest" description="Disordered" evidence="1">
    <location>
        <begin position="269"/>
        <end position="301"/>
    </location>
</feature>
<protein>
    <submittedName>
        <fullName evidence="4">Leukosialin</fullName>
    </submittedName>
</protein>
<evidence type="ECO:0000313" key="4">
    <source>
        <dbReference type="RefSeq" id="XP_010835621.1"/>
    </source>
</evidence>
<keyword evidence="2" id="KW-0472">Membrane</keyword>
<keyword evidence="2" id="KW-0812">Transmembrane</keyword>
<dbReference type="Proteomes" id="UP000515208">
    <property type="component" value="Unplaced"/>
</dbReference>
<dbReference type="GeneID" id="104986653"/>
<dbReference type="GO" id="GO:0050863">
    <property type="term" value="P:regulation of T cell activation"/>
    <property type="evidence" value="ECO:0007669"/>
    <property type="project" value="InterPro"/>
</dbReference>
<evidence type="ECO:0000256" key="2">
    <source>
        <dbReference type="SAM" id="Phobius"/>
    </source>
</evidence>
<feature type="region of interest" description="Disordered" evidence="1">
    <location>
        <begin position="165"/>
        <end position="184"/>
    </location>
</feature>
<feature type="region of interest" description="Disordered" evidence="1">
    <location>
        <begin position="366"/>
        <end position="456"/>
    </location>
</feature>
<feature type="compositionally biased region" description="Polar residues" evidence="1">
    <location>
        <begin position="213"/>
        <end position="232"/>
    </location>
</feature>
<feature type="compositionally biased region" description="Polar residues" evidence="1">
    <location>
        <begin position="83"/>
        <end position="100"/>
    </location>
</feature>
<dbReference type="GO" id="GO:0050776">
    <property type="term" value="P:regulation of immune response"/>
    <property type="evidence" value="ECO:0007669"/>
    <property type="project" value="TreeGrafter"/>
</dbReference>
<keyword evidence="3" id="KW-1185">Reference proteome</keyword>
<dbReference type="GO" id="GO:0042742">
    <property type="term" value="P:defense response to bacterium"/>
    <property type="evidence" value="ECO:0007669"/>
    <property type="project" value="TreeGrafter"/>
</dbReference>
<dbReference type="GO" id="GO:0009897">
    <property type="term" value="C:external side of plasma membrane"/>
    <property type="evidence" value="ECO:0007669"/>
    <property type="project" value="TreeGrafter"/>
</dbReference>
<dbReference type="PANTHER" id="PTHR35265">
    <property type="entry name" value="LEUKOSIALIN"/>
    <property type="match status" value="1"/>
</dbReference>
<dbReference type="GO" id="GO:0007166">
    <property type="term" value="P:cell surface receptor signaling pathway"/>
    <property type="evidence" value="ECO:0007669"/>
    <property type="project" value="TreeGrafter"/>
</dbReference>
<dbReference type="InterPro" id="IPR038829">
    <property type="entry name" value="Leukosialin"/>
</dbReference>
<dbReference type="GO" id="GO:2000404">
    <property type="term" value="P:regulation of T cell migration"/>
    <property type="evidence" value="ECO:0007669"/>
    <property type="project" value="InterPro"/>
</dbReference>
<evidence type="ECO:0000256" key="1">
    <source>
        <dbReference type="SAM" id="MobiDB-lite"/>
    </source>
</evidence>
<dbReference type="PANTHER" id="PTHR35265:SF1">
    <property type="entry name" value="LEUKOSIALIN"/>
    <property type="match status" value="1"/>
</dbReference>
<proteinExistence type="predicted"/>
<dbReference type="RefSeq" id="XP_010835621.1">
    <property type="nucleotide sequence ID" value="XM_010837319.1"/>
</dbReference>
<dbReference type="GO" id="GO:0031072">
    <property type="term" value="F:heat shock protein binding"/>
    <property type="evidence" value="ECO:0007669"/>
    <property type="project" value="TreeGrafter"/>
</dbReference>
<evidence type="ECO:0000313" key="3">
    <source>
        <dbReference type="Proteomes" id="UP000515208"/>
    </source>
</evidence>
<feature type="region of interest" description="Disordered" evidence="1">
    <location>
        <begin position="200"/>
        <end position="232"/>
    </location>
</feature>
<dbReference type="OrthoDB" id="9666309at2759"/>
<reference evidence="4" key="1">
    <citation type="submission" date="2025-08" db="UniProtKB">
        <authorList>
            <consortium name="RefSeq"/>
        </authorList>
    </citation>
    <scope>IDENTIFICATION</scope>
    <source>
        <tissue evidence="4">Blood</tissue>
    </source>
</reference>
<accession>A0A6P3H0Z1</accession>
<organism evidence="3 4">
    <name type="scientific">Bison bison bison</name>
    <name type="common">North American plains bison</name>
    <dbReference type="NCBI Taxonomy" id="43346"/>
    <lineage>
        <taxon>Eukaryota</taxon>
        <taxon>Metazoa</taxon>
        <taxon>Chordata</taxon>
        <taxon>Craniata</taxon>
        <taxon>Vertebrata</taxon>
        <taxon>Euteleostomi</taxon>
        <taxon>Mammalia</taxon>
        <taxon>Eutheria</taxon>
        <taxon>Laurasiatheria</taxon>
        <taxon>Artiodactyla</taxon>
        <taxon>Ruminantia</taxon>
        <taxon>Pecora</taxon>
        <taxon>Bovidae</taxon>
        <taxon>Bovinae</taxon>
        <taxon>Bison</taxon>
    </lineage>
</organism>
<dbReference type="KEGG" id="bbis:104986653"/>
<dbReference type="AlphaFoldDB" id="A0A6P3H0Z1"/>
<keyword evidence="2" id="KW-1133">Transmembrane helix</keyword>
<feature type="transmembrane region" description="Helical" evidence="2">
    <location>
        <begin position="312"/>
        <end position="334"/>
    </location>
</feature>
<gene>
    <name evidence="4" type="primary">SPN</name>
</gene>
<feature type="compositionally biased region" description="Polar residues" evidence="1">
    <location>
        <begin position="269"/>
        <end position="296"/>
    </location>
</feature>
<sequence length="456" mass="47305">MILLLLLFGSMGAENLTEVSSRSSPLWTSKTTIASLSSVSETLTFNSVTTSLTTNEVSKMSDNPEHQTLPPSSIPYIADVVSSPETSPTASRGSPVSESTISEEDSIKKSIKLMEIPDATSTPGVSVMKPTGFPTMTSETMATNPLETSSATSKVLLTMATSSLDISGGTSRPPVSMATSSLDTSSGTSEVLLTMATSSLDISGGTSRPPVTMATSSLETSSGTREPLVTTATSSVKTISMTSGSPVIMKTSSPKTSKGSGLMVTMPATSLKTPMGTTGSTGHEVTTFSPNTSTNISRRDKLIPPQGTKGTLLVAVLVALLVVVVLVALILLWLRRQKRKTGVLTLGGGGKRNGVVDAWAGVARVPDEEAMTATEGASRGNNDSDGPHREGSGQRPTLTTFFGRRKSRQGSMALEELKAGPASSLKGEEEPLVCNEDEGAEAPTSNGPEAREVKTP</sequence>
<dbReference type="GO" id="GO:0004888">
    <property type="term" value="F:transmembrane signaling receptor activity"/>
    <property type="evidence" value="ECO:0007669"/>
    <property type="project" value="InterPro"/>
</dbReference>
<dbReference type="CTD" id="6693"/>
<feature type="region of interest" description="Disordered" evidence="1">
    <location>
        <begin position="78"/>
        <end position="106"/>
    </location>
</feature>